<dbReference type="RefSeq" id="XP_022253138.1">
    <property type="nucleotide sequence ID" value="XM_022397430.1"/>
</dbReference>
<dbReference type="PANTHER" id="PTHR11011:SF45">
    <property type="entry name" value="FATTY ACYL-COA REDUCTASE CG8306-RELATED"/>
    <property type="match status" value="1"/>
</dbReference>
<dbReference type="InterPro" id="IPR013120">
    <property type="entry name" value="FAR_NAD-bd"/>
</dbReference>
<dbReference type="CDD" id="cd09071">
    <property type="entry name" value="FAR_C"/>
    <property type="match status" value="1"/>
</dbReference>
<keyword evidence="4" id="KW-0521">NADP</keyword>
<dbReference type="EC" id="1.2.1.84" evidence="4"/>
<organism evidence="7 8">
    <name type="scientific">Limulus polyphemus</name>
    <name type="common">Atlantic horseshoe crab</name>
    <dbReference type="NCBI Taxonomy" id="6850"/>
    <lineage>
        <taxon>Eukaryota</taxon>
        <taxon>Metazoa</taxon>
        <taxon>Ecdysozoa</taxon>
        <taxon>Arthropoda</taxon>
        <taxon>Chelicerata</taxon>
        <taxon>Merostomata</taxon>
        <taxon>Xiphosura</taxon>
        <taxon>Limulidae</taxon>
        <taxon>Limulus</taxon>
    </lineage>
</organism>
<evidence type="ECO:0000256" key="3">
    <source>
        <dbReference type="ARBA" id="ARBA00023098"/>
    </source>
</evidence>
<evidence type="ECO:0000313" key="7">
    <source>
        <dbReference type="Proteomes" id="UP000694941"/>
    </source>
</evidence>
<evidence type="ECO:0000256" key="2">
    <source>
        <dbReference type="ARBA" id="ARBA00022516"/>
    </source>
</evidence>
<evidence type="ECO:0000313" key="8">
    <source>
        <dbReference type="RefSeq" id="XP_022253138.1"/>
    </source>
</evidence>
<dbReference type="Pfam" id="PF07993">
    <property type="entry name" value="NAD_binding_4"/>
    <property type="match status" value="1"/>
</dbReference>
<keyword evidence="3 4" id="KW-0443">Lipid metabolism</keyword>
<keyword evidence="4" id="KW-0560">Oxidoreductase</keyword>
<comment type="similarity">
    <text evidence="1 4">Belongs to the fatty acyl-CoA reductase family.</text>
</comment>
<protein>
    <recommendedName>
        <fullName evidence="4">Fatty acyl-CoA reductase</fullName>
        <ecNumber evidence="4">1.2.1.84</ecNumber>
    </recommendedName>
</protein>
<proteinExistence type="inferred from homology"/>
<dbReference type="Proteomes" id="UP000694941">
    <property type="component" value="Unplaced"/>
</dbReference>
<dbReference type="GeneID" id="106469033"/>
<evidence type="ECO:0000259" key="6">
    <source>
        <dbReference type="Pfam" id="PF07993"/>
    </source>
</evidence>
<evidence type="ECO:0000256" key="4">
    <source>
        <dbReference type="RuleBase" id="RU363097"/>
    </source>
</evidence>
<feature type="domain" description="Fatty acyl-CoA reductase C-terminal" evidence="5">
    <location>
        <begin position="370"/>
        <end position="461"/>
    </location>
</feature>
<dbReference type="InterPro" id="IPR026055">
    <property type="entry name" value="FAR"/>
</dbReference>
<dbReference type="Gene3D" id="3.40.50.720">
    <property type="entry name" value="NAD(P)-binding Rossmann-like Domain"/>
    <property type="match status" value="1"/>
</dbReference>
<dbReference type="InterPro" id="IPR036291">
    <property type="entry name" value="NAD(P)-bd_dom_sf"/>
</dbReference>
<keyword evidence="2 4" id="KW-0444">Lipid biosynthesis</keyword>
<feature type="domain" description="Thioester reductase (TE)" evidence="6">
    <location>
        <begin position="27"/>
        <end position="298"/>
    </location>
</feature>
<sequence length="525" mass="59884">MSTGPFLVTSEQTSPITDFYRGRSLFITGGSGFVGKVLVEKFLRSCPDIETIFILIRHKKGNNPAQRLEAILNSKLFESVHETSPELLRKIVAIDGDMTLPGLGVSPSDLDTLKEKVSVVFHCAAAVRFQEPLKISVDMNVLGTKKVIELCKKMPHLKALVHVSTAYCNCNREVIEEKIYPSPLEVQKLVNITSFLEEFKLLEKLTPRLLNGWPNTYTFTKAAAENLFQEESVDFPVAIVRPSIVIATWKETLPGWTETFNGPNGLNAAAATGLLQTMLCDSTKIADLIPVDVVVNLMIAVGWRTATHRTSTIKVYHCTSGQDKKLTWGQLITLMFPYALVYPTSHVIRHPQLKFTTNRLWNAICKLYQHYIPAYLYDLFLRLQGEKPKLVGLYTRLHRAINTLEFFSLREWTFLNENTKRLSLELSGRDIETFSFDISDLEWSTYFENYAKGVRTFLFKEDWSTLPAAKVRLRRYNTIRKMRNLLVLLIAFRLLHKISQTFRHLMALSFNYISSLISVSMEIAQ</sequence>
<name>A0ABM1TB82_LIMPO</name>
<dbReference type="CDD" id="cd05236">
    <property type="entry name" value="FAR-N_SDR_e"/>
    <property type="match status" value="1"/>
</dbReference>
<reference evidence="8" key="1">
    <citation type="submission" date="2025-08" db="UniProtKB">
        <authorList>
            <consortium name="RefSeq"/>
        </authorList>
    </citation>
    <scope>IDENTIFICATION</scope>
    <source>
        <tissue evidence="8">Muscle</tissue>
    </source>
</reference>
<dbReference type="PANTHER" id="PTHR11011">
    <property type="entry name" value="MALE STERILITY PROTEIN 2-RELATED"/>
    <property type="match status" value="1"/>
</dbReference>
<keyword evidence="7" id="KW-1185">Reference proteome</keyword>
<dbReference type="SUPFAM" id="SSF51735">
    <property type="entry name" value="NAD(P)-binding Rossmann-fold domains"/>
    <property type="match status" value="1"/>
</dbReference>
<evidence type="ECO:0000256" key="1">
    <source>
        <dbReference type="ARBA" id="ARBA00005928"/>
    </source>
</evidence>
<dbReference type="InterPro" id="IPR033640">
    <property type="entry name" value="FAR_C"/>
</dbReference>
<dbReference type="Pfam" id="PF03015">
    <property type="entry name" value="Sterile"/>
    <property type="match status" value="1"/>
</dbReference>
<comment type="catalytic activity">
    <reaction evidence="4">
        <text>a long-chain fatty acyl-CoA + 2 NADPH + 2 H(+) = a long-chain primary fatty alcohol + 2 NADP(+) + CoA</text>
        <dbReference type="Rhea" id="RHEA:52716"/>
        <dbReference type="ChEBI" id="CHEBI:15378"/>
        <dbReference type="ChEBI" id="CHEBI:57287"/>
        <dbReference type="ChEBI" id="CHEBI:57783"/>
        <dbReference type="ChEBI" id="CHEBI:58349"/>
        <dbReference type="ChEBI" id="CHEBI:77396"/>
        <dbReference type="ChEBI" id="CHEBI:83139"/>
        <dbReference type="EC" id="1.2.1.84"/>
    </reaction>
</comment>
<comment type="function">
    <text evidence="4">Catalyzes the reduction of fatty acyl-CoA to fatty alcohols.</text>
</comment>
<evidence type="ECO:0000259" key="5">
    <source>
        <dbReference type="Pfam" id="PF03015"/>
    </source>
</evidence>
<gene>
    <name evidence="8" type="primary">LOC106469033</name>
</gene>
<accession>A0ABM1TB82</accession>